<dbReference type="InterPro" id="IPR018485">
    <property type="entry name" value="FGGY_C"/>
</dbReference>
<gene>
    <name evidence="5" type="ORF">UFOPK3046_01214</name>
</gene>
<dbReference type="GO" id="GO:0016301">
    <property type="term" value="F:kinase activity"/>
    <property type="evidence" value="ECO:0007669"/>
    <property type="project" value="UniProtKB-KW"/>
</dbReference>
<evidence type="ECO:0000259" key="3">
    <source>
        <dbReference type="Pfam" id="PF00370"/>
    </source>
</evidence>
<feature type="domain" description="Carbohydrate kinase FGGY C-terminal" evidence="4">
    <location>
        <begin position="314"/>
        <end position="485"/>
    </location>
</feature>
<dbReference type="PIRSF" id="PIRSF000538">
    <property type="entry name" value="GlpK"/>
    <property type="match status" value="1"/>
</dbReference>
<accession>A0A6J6YSE2</accession>
<dbReference type="SUPFAM" id="SSF53067">
    <property type="entry name" value="Actin-like ATPase domain"/>
    <property type="match status" value="2"/>
</dbReference>
<evidence type="ECO:0000259" key="4">
    <source>
        <dbReference type="Pfam" id="PF02782"/>
    </source>
</evidence>
<dbReference type="EMBL" id="CAFAAQ010000112">
    <property type="protein sequence ID" value="CAB4812079.1"/>
    <property type="molecule type" value="Genomic_DNA"/>
</dbReference>
<name>A0A6J6YSE2_9ZZZZ</name>
<dbReference type="PANTHER" id="PTHR43095">
    <property type="entry name" value="SUGAR KINASE"/>
    <property type="match status" value="1"/>
</dbReference>
<dbReference type="AlphaFoldDB" id="A0A6J6YSE2"/>
<dbReference type="CDD" id="cd07805">
    <property type="entry name" value="ASKHA_NBD_FGGY_CvXK-like"/>
    <property type="match status" value="1"/>
</dbReference>
<reference evidence="5" key="1">
    <citation type="submission" date="2020-05" db="EMBL/GenBank/DDBJ databases">
        <authorList>
            <person name="Chiriac C."/>
            <person name="Salcher M."/>
            <person name="Ghai R."/>
            <person name="Kavagutti S V."/>
        </authorList>
    </citation>
    <scope>NUCLEOTIDE SEQUENCE</scope>
</reference>
<dbReference type="Pfam" id="PF02782">
    <property type="entry name" value="FGGY_C"/>
    <property type="match status" value="1"/>
</dbReference>
<dbReference type="InterPro" id="IPR043129">
    <property type="entry name" value="ATPase_NBD"/>
</dbReference>
<sequence length="538" mass="57436">MHAIGIDVGSTNLKLVLVDDSGQIHASTSRPLTTLHEGAAVTQDAEQIWIGVRDAIQEITHAQPDRSRSIASIGVCSQYSSIVGVDAQGAVTSELLMYLDHRGDDLCWSVMERHEQAFEIFVDRHGIPPIGGGLSLAHLLHIQIEQPQIHEQTATYLEVMDFINLRLTGRAAATQCTMFASQLCDNRVVGTTEYDADLVAMTGVDPNKLPVLIGVDDIVGQVPADLAEQLGLPTSVSVRAGMNDTQAGAFATGVLQGREQVSDSGVNSAVSNSAVSNSAVSNSGLQCGLMIGTTAVLVDSLDGHRVDLDHEVLAMPAPVQGRHVVMAENGISGAAVEHTLNLLRPQGERTSSATPIKQGPFDELEWALTQSQPGSDGLLFLPWLAGSMSPRAETAQRGGFIGLSLSTTRESLLRSVVEGTAHNLRWLLPAVEGLTGTTCEEIVFGGGAARSAGWAQVLADVLNRRVRVLSDPEFAAATAVGMVALYRSQGEDPTEVRLDQAASYTPRSEYHEIYERAQIQFQAAFTNHLSICEALSHE</sequence>
<proteinExistence type="predicted"/>
<evidence type="ECO:0000313" key="5">
    <source>
        <dbReference type="EMBL" id="CAB4812079.1"/>
    </source>
</evidence>
<feature type="domain" description="Carbohydrate kinase FGGY N-terminal" evidence="3">
    <location>
        <begin position="3"/>
        <end position="250"/>
    </location>
</feature>
<dbReference type="InterPro" id="IPR050406">
    <property type="entry name" value="FGGY_Carb_Kinase"/>
</dbReference>
<dbReference type="Gene3D" id="3.30.420.40">
    <property type="match status" value="2"/>
</dbReference>
<keyword evidence="2" id="KW-0418">Kinase</keyword>
<dbReference type="Pfam" id="PF00370">
    <property type="entry name" value="FGGY_N"/>
    <property type="match status" value="1"/>
</dbReference>
<evidence type="ECO:0000256" key="1">
    <source>
        <dbReference type="ARBA" id="ARBA00022679"/>
    </source>
</evidence>
<protein>
    <submittedName>
        <fullName evidence="5">Unannotated protein</fullName>
    </submittedName>
</protein>
<dbReference type="InterPro" id="IPR018484">
    <property type="entry name" value="FGGY_N"/>
</dbReference>
<keyword evidence="1" id="KW-0808">Transferase</keyword>
<organism evidence="5">
    <name type="scientific">freshwater metagenome</name>
    <dbReference type="NCBI Taxonomy" id="449393"/>
    <lineage>
        <taxon>unclassified sequences</taxon>
        <taxon>metagenomes</taxon>
        <taxon>ecological metagenomes</taxon>
    </lineage>
</organism>
<dbReference type="PANTHER" id="PTHR43095:SF5">
    <property type="entry name" value="XYLULOSE KINASE"/>
    <property type="match status" value="1"/>
</dbReference>
<dbReference type="GO" id="GO:0005975">
    <property type="term" value="P:carbohydrate metabolic process"/>
    <property type="evidence" value="ECO:0007669"/>
    <property type="project" value="InterPro"/>
</dbReference>
<evidence type="ECO:0000256" key="2">
    <source>
        <dbReference type="ARBA" id="ARBA00022777"/>
    </source>
</evidence>
<dbReference type="InterPro" id="IPR000577">
    <property type="entry name" value="Carb_kinase_FGGY"/>
</dbReference>